<organism evidence="1 2">
    <name type="scientific">Bacteroides xylanisolvens</name>
    <dbReference type="NCBI Taxonomy" id="371601"/>
    <lineage>
        <taxon>Bacteria</taxon>
        <taxon>Pseudomonadati</taxon>
        <taxon>Bacteroidota</taxon>
        <taxon>Bacteroidia</taxon>
        <taxon>Bacteroidales</taxon>
        <taxon>Bacteroidaceae</taxon>
        <taxon>Bacteroides</taxon>
    </lineage>
</organism>
<comment type="caution">
    <text evidence="1">The sequence shown here is derived from an EMBL/GenBank/DDBJ whole genome shotgun (WGS) entry which is preliminary data.</text>
</comment>
<dbReference type="EMBL" id="JAIWWW010000036">
    <property type="protein sequence ID" value="MCA4524831.1"/>
    <property type="molecule type" value="Genomic_DNA"/>
</dbReference>
<keyword evidence="1" id="KW-0547">Nucleotide-binding</keyword>
<dbReference type="Gene3D" id="3.30.565.10">
    <property type="entry name" value="Histidine kinase-like ATPase, C-terminal domain"/>
    <property type="match status" value="1"/>
</dbReference>
<dbReference type="AlphaFoldDB" id="A0AAW4SMX7"/>
<evidence type="ECO:0000313" key="2">
    <source>
        <dbReference type="Proteomes" id="UP001197958"/>
    </source>
</evidence>
<dbReference type="Proteomes" id="UP001197958">
    <property type="component" value="Unassembled WGS sequence"/>
</dbReference>
<keyword evidence="1" id="KW-0067">ATP-binding</keyword>
<reference evidence="1" key="1">
    <citation type="submission" date="2023-08" db="EMBL/GenBank/DDBJ databases">
        <title>Mucin Metabolism Genes Underlie the Key Renovations of Bacteroides xylanisolvens Genomes in Captive Great Apes.</title>
        <authorList>
            <person name="Nishida A.H."/>
        </authorList>
    </citation>
    <scope>NUCLEOTIDE SEQUENCE</scope>
    <source>
        <strain evidence="1">P19.10B</strain>
    </source>
</reference>
<protein>
    <submittedName>
        <fullName evidence="1">ATP-binding protein</fullName>
    </submittedName>
</protein>
<dbReference type="GO" id="GO:0005524">
    <property type="term" value="F:ATP binding"/>
    <property type="evidence" value="ECO:0007669"/>
    <property type="project" value="UniProtKB-KW"/>
</dbReference>
<gene>
    <name evidence="1" type="ORF">LDZ35_16640</name>
</gene>
<accession>A0AAW4SMX7</accession>
<dbReference type="SUPFAM" id="SSF55874">
    <property type="entry name" value="ATPase domain of HSP90 chaperone/DNA topoisomerase II/histidine kinase"/>
    <property type="match status" value="1"/>
</dbReference>
<name>A0AAW4SMX7_9BACE</name>
<proteinExistence type="predicted"/>
<evidence type="ECO:0000313" key="1">
    <source>
        <dbReference type="EMBL" id="MCA4524831.1"/>
    </source>
</evidence>
<dbReference type="RefSeq" id="WP_195332943.1">
    <property type="nucleotide sequence ID" value="NZ_JAIWWK010000037.1"/>
</dbReference>
<sequence length="457" mass="52272">MNTNINVIEGNPTKKFFIEMITRDISIEDAIIDLLDNSIDGANRINSENYTDLWINLTINDKEFVIQDNCGGFSLETAQKYAFRFGRPEEAPKANNTVGRFGIGMKRSLFKIGRDFAVESQCRNDHFKVEVNVDEWSRRTKKVTTEDGVETTIDDWSFSYKYVEKPNIADGTIIRISNLNSEVVDLFADDSFLNDLSDDIQKLLNFSLLKGIKITLNGRELAGKRIDLLISEYSKPYYADGSIDDVNYRIIAGLGGIGEPKNSGWYIYCNNRLVLEADTSNITGWGVHPLPQWHINYVMFRGILFLDSEETFNLPLTTTKKGVDATSEVYKALLPIMKNAMIKVFEFLKKIPKMGDEANDYRQTLCETFDKISAVELKVYDFSDYPQKQFSAPELDMDIISRKKQYVRIAYDANKDLAELAKEHAEAKNYKELGNTTFEYYLKMEAIKNEESNCSEL</sequence>
<dbReference type="InterPro" id="IPR036890">
    <property type="entry name" value="HATPase_C_sf"/>
</dbReference>
<dbReference type="Pfam" id="PF13589">
    <property type="entry name" value="HATPase_c_3"/>
    <property type="match status" value="1"/>
</dbReference>